<evidence type="ECO:0000259" key="3">
    <source>
        <dbReference type="Pfam" id="PF03816"/>
    </source>
</evidence>
<keyword evidence="5" id="KW-1185">Reference proteome</keyword>
<keyword evidence="2" id="KW-1133">Transmembrane helix</keyword>
<proteinExistence type="inferred from homology"/>
<name>A0A1H7GAZ9_STRJI</name>
<sequence length="345" mass="36057">MSDNKPKHRRTRGRRAIRVVAVCTGAVLVLCGAGAGWAYWKLDHNLRTVDLGNELTAPAKDATGAMNILVLGSDSRSGSNGQLAGGTTDGTARSDTAMVVHVNEAHTAATVVSIPRDTLVDRPACGSNAAASGVMFNTAFEVGGASCAVRTVESMTGLDMNHYVEIDFAGFAKLIDALGGVDITTTVPIDDARSGLHLPAGTHHLGGDEALAFVRTRHGVGDGSDLGRIELQQEMMKSVLKQVENLNLFSSPTKLYSIADAATSSVTTDSTLGSVNSLLGFAEGLKHITSTDMTTVTMPNTTAPTDPNRVVALQPQANELWAALKADKPVPASVLQLQQKNPADS</sequence>
<evidence type="ECO:0000256" key="1">
    <source>
        <dbReference type="ARBA" id="ARBA00006068"/>
    </source>
</evidence>
<evidence type="ECO:0000313" key="5">
    <source>
        <dbReference type="Proteomes" id="UP000183015"/>
    </source>
</evidence>
<dbReference type="EMBL" id="FOAZ01000001">
    <property type="protein sequence ID" value="SEK33660.1"/>
    <property type="molecule type" value="Genomic_DNA"/>
</dbReference>
<dbReference type="InterPro" id="IPR004474">
    <property type="entry name" value="LytR_CpsA_psr"/>
</dbReference>
<feature type="transmembrane region" description="Helical" evidence="2">
    <location>
        <begin position="20"/>
        <end position="40"/>
    </location>
</feature>
<keyword evidence="2" id="KW-0472">Membrane</keyword>
<reference evidence="5" key="1">
    <citation type="submission" date="2016-10" db="EMBL/GenBank/DDBJ databases">
        <authorList>
            <person name="Varghese N."/>
        </authorList>
    </citation>
    <scope>NUCLEOTIDE SEQUENCE [LARGE SCALE GENOMIC DNA]</scope>
    <source>
        <strain evidence="5">DSM 45096 / BCRC 16803 / CGMCC 4.1857 / CIP 109030 / JCM 12277 / KCTC 19219 / NBRC 100920 / 33214</strain>
    </source>
</reference>
<comment type="similarity">
    <text evidence="1">Belongs to the LytR/CpsA/Psr (LCP) family.</text>
</comment>
<feature type="domain" description="Cell envelope-related transcriptional attenuator" evidence="3">
    <location>
        <begin position="93"/>
        <end position="244"/>
    </location>
</feature>
<dbReference type="Gene3D" id="3.40.630.190">
    <property type="entry name" value="LCP protein"/>
    <property type="match status" value="1"/>
</dbReference>
<evidence type="ECO:0000313" key="4">
    <source>
        <dbReference type="EMBL" id="SEK33660.1"/>
    </source>
</evidence>
<dbReference type="InterPro" id="IPR050922">
    <property type="entry name" value="LytR/CpsA/Psr_CW_biosynth"/>
</dbReference>
<dbReference type="eggNOG" id="COG1316">
    <property type="taxonomic scope" value="Bacteria"/>
</dbReference>
<organism evidence="4 5">
    <name type="scientific">Streptacidiphilus jiangxiensis</name>
    <dbReference type="NCBI Taxonomy" id="235985"/>
    <lineage>
        <taxon>Bacteria</taxon>
        <taxon>Bacillati</taxon>
        <taxon>Actinomycetota</taxon>
        <taxon>Actinomycetes</taxon>
        <taxon>Kitasatosporales</taxon>
        <taxon>Streptomycetaceae</taxon>
        <taxon>Streptacidiphilus</taxon>
    </lineage>
</organism>
<dbReference type="RefSeq" id="WP_042456773.1">
    <property type="nucleotide sequence ID" value="NZ_BBPN01000044.1"/>
</dbReference>
<dbReference type="AlphaFoldDB" id="A0A1H7GAZ9"/>
<dbReference type="PANTHER" id="PTHR33392">
    <property type="entry name" value="POLYISOPRENYL-TEICHOIC ACID--PEPTIDOGLYCAN TEICHOIC ACID TRANSFERASE TAGU"/>
    <property type="match status" value="1"/>
</dbReference>
<keyword evidence="2" id="KW-0812">Transmembrane</keyword>
<accession>A0A1H7GAZ9</accession>
<evidence type="ECO:0000256" key="2">
    <source>
        <dbReference type="SAM" id="Phobius"/>
    </source>
</evidence>
<protein>
    <submittedName>
        <fullName evidence="4">Cell envelope-related function transcriptional attenuator common domain-containing protein</fullName>
    </submittedName>
</protein>
<dbReference type="Pfam" id="PF03816">
    <property type="entry name" value="LytR_cpsA_psr"/>
    <property type="match status" value="1"/>
</dbReference>
<dbReference type="NCBIfam" id="TIGR00350">
    <property type="entry name" value="lytR_cpsA_psr"/>
    <property type="match status" value="1"/>
</dbReference>
<dbReference type="OrthoDB" id="9782542at2"/>
<dbReference type="STRING" id="235985.SAMN05414137_101561"/>
<dbReference type="PANTHER" id="PTHR33392:SF6">
    <property type="entry name" value="POLYISOPRENYL-TEICHOIC ACID--PEPTIDOGLYCAN TEICHOIC ACID TRANSFERASE TAGU"/>
    <property type="match status" value="1"/>
</dbReference>
<dbReference type="Proteomes" id="UP000183015">
    <property type="component" value="Unassembled WGS sequence"/>
</dbReference>
<gene>
    <name evidence="4" type="ORF">SAMN05414137_101561</name>
</gene>